<dbReference type="RefSeq" id="WP_012799763.1">
    <property type="nucleotide sequence ID" value="NC_013165.1"/>
</dbReference>
<accession>C7N3E2</accession>
<evidence type="ECO:0000313" key="2">
    <source>
        <dbReference type="EMBL" id="ACV23665.1"/>
    </source>
</evidence>
<protein>
    <submittedName>
        <fullName evidence="2">Uncharacterized protein</fullName>
    </submittedName>
</protein>
<evidence type="ECO:0000313" key="3">
    <source>
        <dbReference type="Proteomes" id="UP000002026"/>
    </source>
</evidence>
<keyword evidence="1" id="KW-0472">Membrane</keyword>
<evidence type="ECO:0000256" key="1">
    <source>
        <dbReference type="SAM" id="Phobius"/>
    </source>
</evidence>
<dbReference type="Proteomes" id="UP000002026">
    <property type="component" value="Chromosome"/>
</dbReference>
<dbReference type="AlphaFoldDB" id="C7N3E2"/>
<keyword evidence="3" id="KW-1185">Reference proteome</keyword>
<dbReference type="KEGG" id="shi:Shel_26660"/>
<feature type="transmembrane region" description="Helical" evidence="1">
    <location>
        <begin position="101"/>
        <end position="121"/>
    </location>
</feature>
<reference evidence="2 3" key="1">
    <citation type="journal article" date="2009" name="Stand. Genomic Sci.">
        <title>Complete genome sequence of Slackia heliotrinireducens type strain (RHS 1).</title>
        <authorList>
            <person name="Pukall R."/>
            <person name="Lapidus A."/>
            <person name="Nolan M."/>
            <person name="Copeland A."/>
            <person name="Glavina Del Rio T."/>
            <person name="Lucas S."/>
            <person name="Chen F."/>
            <person name="Tice H."/>
            <person name="Cheng J.F."/>
            <person name="Chertkov O."/>
            <person name="Bruce D."/>
            <person name="Goodwin L."/>
            <person name="Kuske C."/>
            <person name="Brettin T."/>
            <person name="Detter J.C."/>
            <person name="Han C."/>
            <person name="Pitluck S."/>
            <person name="Pati A."/>
            <person name="Mavrommatis K."/>
            <person name="Ivanova N."/>
            <person name="Ovchinnikova G."/>
            <person name="Chen A."/>
            <person name="Palaniappan K."/>
            <person name="Schneider S."/>
            <person name="Rohde M."/>
            <person name="Chain P."/>
            <person name="D'haeseleer P."/>
            <person name="Goker M."/>
            <person name="Bristow J."/>
            <person name="Eisen J.A."/>
            <person name="Markowitz V."/>
            <person name="Kyrpides N.C."/>
            <person name="Klenk H.P."/>
            <person name="Hugenholtz P."/>
        </authorList>
    </citation>
    <scope>NUCLEOTIDE SEQUENCE [LARGE SCALE GENOMIC DNA]</scope>
    <source>
        <strain evidence="3">ATCC 29202 / DSM 20476 / NCTC 11029 / RHS 1</strain>
    </source>
</reference>
<sequence length="124" mass="14163">MEARLSEYDERVLRRLIQIETQNRRDGKQEPLAYVRRDTQAGASMRRLDQLGLIAAQYREGNPLVLEVLGLGYSYVSESDAEHADIARVERYRQEDRRHDIAISVLTAIIGIAGVVIGFFLGRF</sequence>
<keyword evidence="1" id="KW-1133">Transmembrane helix</keyword>
<organism evidence="2 3">
    <name type="scientific">Slackia heliotrinireducens (strain ATCC 29202 / DSM 20476 / NCTC 11029 / RHS 1)</name>
    <name type="common">Peptococcus heliotrinreducens</name>
    <dbReference type="NCBI Taxonomy" id="471855"/>
    <lineage>
        <taxon>Bacteria</taxon>
        <taxon>Bacillati</taxon>
        <taxon>Actinomycetota</taxon>
        <taxon>Coriobacteriia</taxon>
        <taxon>Eggerthellales</taxon>
        <taxon>Eggerthellaceae</taxon>
        <taxon>Slackia</taxon>
    </lineage>
</organism>
<name>C7N3E2_SLAHD</name>
<keyword evidence="1" id="KW-0812">Transmembrane</keyword>
<gene>
    <name evidence="2" type="ordered locus">Shel_26660</name>
</gene>
<proteinExistence type="predicted"/>
<dbReference type="EMBL" id="CP001684">
    <property type="protein sequence ID" value="ACV23665.1"/>
    <property type="molecule type" value="Genomic_DNA"/>
</dbReference>
<dbReference type="HOGENOM" id="CLU_2002394_0_0_11"/>